<proteinExistence type="predicted"/>
<dbReference type="Pfam" id="PF03435">
    <property type="entry name" value="Sacchrp_dh_NADP"/>
    <property type="match status" value="1"/>
</dbReference>
<gene>
    <name evidence="2" type="ORF">BK666_17780</name>
</gene>
<dbReference type="PANTHER" id="PTHR43781:SF1">
    <property type="entry name" value="SACCHAROPINE DEHYDROGENASE"/>
    <property type="match status" value="1"/>
</dbReference>
<dbReference type="SUPFAM" id="SSF51735">
    <property type="entry name" value="NAD(P)-binding Rossmann-fold domains"/>
    <property type="match status" value="1"/>
</dbReference>
<dbReference type="Gene3D" id="3.40.50.720">
    <property type="entry name" value="NAD(P)-binding Rossmann-like Domain"/>
    <property type="match status" value="1"/>
</dbReference>
<protein>
    <recommendedName>
        <fullName evidence="1">Saccharopine dehydrogenase NADP binding domain-containing protein</fullName>
    </recommendedName>
</protein>
<name>A0A423K0M5_9PSED</name>
<dbReference type="Proteomes" id="UP000285349">
    <property type="component" value="Unassembled WGS sequence"/>
</dbReference>
<dbReference type="RefSeq" id="WP_123511626.1">
    <property type="nucleotide sequence ID" value="NZ_MOBQ01000022.1"/>
</dbReference>
<evidence type="ECO:0000313" key="3">
    <source>
        <dbReference type="Proteomes" id="UP000285349"/>
    </source>
</evidence>
<organism evidence="2 3">
    <name type="scientific">Pseudomonas frederiksbergensis</name>
    <dbReference type="NCBI Taxonomy" id="104087"/>
    <lineage>
        <taxon>Bacteria</taxon>
        <taxon>Pseudomonadati</taxon>
        <taxon>Pseudomonadota</taxon>
        <taxon>Gammaproteobacteria</taxon>
        <taxon>Pseudomonadales</taxon>
        <taxon>Pseudomonadaceae</taxon>
        <taxon>Pseudomonas</taxon>
    </lineage>
</organism>
<evidence type="ECO:0000259" key="1">
    <source>
        <dbReference type="Pfam" id="PF03435"/>
    </source>
</evidence>
<dbReference type="PANTHER" id="PTHR43781">
    <property type="entry name" value="SACCHAROPINE DEHYDROGENASE"/>
    <property type="match status" value="1"/>
</dbReference>
<dbReference type="OrthoDB" id="4420885at2"/>
<dbReference type="AlphaFoldDB" id="A0A423K0M5"/>
<evidence type="ECO:0000313" key="2">
    <source>
        <dbReference type="EMBL" id="RON44210.1"/>
    </source>
</evidence>
<reference evidence="2 3" key="1">
    <citation type="submission" date="2016-10" db="EMBL/GenBank/DDBJ databases">
        <title>Comparative genome analysis of multiple Pseudomonas spp. focuses on biocontrol and plant growth promoting traits.</title>
        <authorList>
            <person name="Tao X.-Y."/>
            <person name="Taylor C.G."/>
        </authorList>
    </citation>
    <scope>NUCLEOTIDE SEQUENCE [LARGE SCALE GENOMIC DNA]</scope>
    <source>
        <strain evidence="2 3">37A10</strain>
    </source>
</reference>
<dbReference type="InterPro" id="IPR036291">
    <property type="entry name" value="NAD(P)-bd_dom_sf"/>
</dbReference>
<sequence>MKTLMIYGATGYTGRMAAEHAKALGLDVVIAGRNAERLASLATQLDVPYRAFNADALADLADIDVLLNFAGPFAQTAGPLMDACIKAGVDYLDITAEINVYRQAERLGVQATEAGVMLLPGVGWDVVPTDCLALHVARRVQNPQSLKVALQVPGSMSRGSAMSVAEIIGAGLIARVDGELLATPDAQPQYFDFGDGPVMCAPLSFGDLVTGWHSTGIANIAMFVHISGDAFPEGDLSQLPDGPSTEQRDAHRARAVAEVTGADGSVARSVIETVNGYSFTPLSAVEAARRVLAGERHAGFETPGRVFGMGFAETIAGTSIIDFQGAILRLKAKKRP</sequence>
<dbReference type="EMBL" id="MOBQ01000022">
    <property type="protein sequence ID" value="RON44210.1"/>
    <property type="molecule type" value="Genomic_DNA"/>
</dbReference>
<dbReference type="InterPro" id="IPR005097">
    <property type="entry name" value="Sacchrp_dh_NADP-bd"/>
</dbReference>
<accession>A0A423K0M5</accession>
<comment type="caution">
    <text evidence="2">The sequence shown here is derived from an EMBL/GenBank/DDBJ whole genome shotgun (WGS) entry which is preliminary data.</text>
</comment>
<feature type="domain" description="Saccharopine dehydrogenase NADP binding" evidence="1">
    <location>
        <begin position="5"/>
        <end position="118"/>
    </location>
</feature>